<dbReference type="PANTHER" id="PTHR43649">
    <property type="entry name" value="ARABINOSE-BINDING PROTEIN-RELATED"/>
    <property type="match status" value="1"/>
</dbReference>
<name>A0ABS4NBF5_9THEO</name>
<reference evidence="2" key="1">
    <citation type="submission" date="2021-03" db="EMBL/GenBank/DDBJ databases">
        <title>Genomic Encyclopedia of Type Strains, Phase IV (KMG-IV): sequencing the most valuable type-strain genomes for metagenomic binning, comparative biology and taxonomic classification.</title>
        <authorList>
            <person name="Goeker M."/>
        </authorList>
    </citation>
    <scope>NUCLEOTIDE SEQUENCE</scope>
    <source>
        <strain evidence="2">DSM 101588</strain>
    </source>
</reference>
<evidence type="ECO:0000313" key="2">
    <source>
        <dbReference type="EMBL" id="MBP2070996.1"/>
    </source>
</evidence>
<feature type="signal peptide" evidence="1">
    <location>
        <begin position="1"/>
        <end position="21"/>
    </location>
</feature>
<proteinExistence type="predicted"/>
<gene>
    <name evidence="2" type="ORF">J2Z80_000496</name>
</gene>
<dbReference type="RefSeq" id="WP_209452956.1">
    <property type="nucleotide sequence ID" value="NZ_JAGGLT010000003.1"/>
</dbReference>
<organism evidence="2 3">
    <name type="scientific">Thermoanaerobacterium butyriciformans</name>
    <dbReference type="NCBI Taxonomy" id="1702242"/>
    <lineage>
        <taxon>Bacteria</taxon>
        <taxon>Bacillati</taxon>
        <taxon>Bacillota</taxon>
        <taxon>Clostridia</taxon>
        <taxon>Thermoanaerobacterales</taxon>
        <taxon>Thermoanaerobacteraceae</taxon>
        <taxon>Thermoanaerobacterium</taxon>
    </lineage>
</organism>
<comment type="caution">
    <text evidence="2">The sequence shown here is derived from an EMBL/GenBank/DDBJ whole genome shotgun (WGS) entry which is preliminary data.</text>
</comment>
<feature type="chain" id="PRO_5046346714" evidence="1">
    <location>
        <begin position="22"/>
        <end position="446"/>
    </location>
</feature>
<sequence>MKKLVALALAAALGISTLLTGCGSSNNSTSQKNSSAKTSESQSAKQVTLRFSWWGYDSLHQATLNAIKLFEQKYPNIKIKAEYAGWNGYLDKQTTQIAGGTAADIMQINWNWIPIFSKDGNGFYDLNKLADVLHLKENYSDNYLKYGTVNGKLNAIPVSMTGRVIWFNKTIFDKYNVPIPKTWDDLISSGNKFPNGTYPMILGAYDAWLLSETYAVQMTGKPFIDGNGKLVFDENDIKIALQFYKKLLDNKVAPGLQMVVNEGGSSNPQINELPSFLEGKYAGFYQWTAAVAQEADPLKQKNMETVLGGIPIESGAKVSGAIFKPTLLFAINKDCKYPKEAATFLNFILNDPEGVKAMGLERGTPLSKSAVDALTKAGLLNGLEPEGLKFLYDHPSVPFSPYFEDPKLQSIYTSTMEQISYNRLSVDEAAKYMYENVQKTLSEIVK</sequence>
<dbReference type="PROSITE" id="PS51257">
    <property type="entry name" value="PROKAR_LIPOPROTEIN"/>
    <property type="match status" value="1"/>
</dbReference>
<dbReference type="Proteomes" id="UP001166402">
    <property type="component" value="Unassembled WGS sequence"/>
</dbReference>
<evidence type="ECO:0000313" key="3">
    <source>
        <dbReference type="Proteomes" id="UP001166402"/>
    </source>
</evidence>
<accession>A0ABS4NBF5</accession>
<keyword evidence="3" id="KW-1185">Reference proteome</keyword>
<dbReference type="InterPro" id="IPR050490">
    <property type="entry name" value="Bact_solute-bd_prot1"/>
</dbReference>
<dbReference type="PANTHER" id="PTHR43649:SF11">
    <property type="entry name" value="ABC TRANSPORTER SUBSTRATE-BINDING PROTEIN YESO-RELATED"/>
    <property type="match status" value="1"/>
</dbReference>
<keyword evidence="1" id="KW-0732">Signal</keyword>
<dbReference type="Pfam" id="PF01547">
    <property type="entry name" value="SBP_bac_1"/>
    <property type="match status" value="1"/>
</dbReference>
<evidence type="ECO:0000256" key="1">
    <source>
        <dbReference type="SAM" id="SignalP"/>
    </source>
</evidence>
<dbReference type="Gene3D" id="3.40.190.10">
    <property type="entry name" value="Periplasmic binding protein-like II"/>
    <property type="match status" value="2"/>
</dbReference>
<dbReference type="SUPFAM" id="SSF53850">
    <property type="entry name" value="Periplasmic binding protein-like II"/>
    <property type="match status" value="1"/>
</dbReference>
<protein>
    <submittedName>
        <fullName evidence="2">Oligogalacturonide transport system substrate-binding protein</fullName>
    </submittedName>
</protein>
<dbReference type="InterPro" id="IPR006059">
    <property type="entry name" value="SBP"/>
</dbReference>
<dbReference type="EMBL" id="JAGGLT010000003">
    <property type="protein sequence ID" value="MBP2070996.1"/>
    <property type="molecule type" value="Genomic_DNA"/>
</dbReference>